<keyword evidence="3" id="KW-1185">Reference proteome</keyword>
<proteinExistence type="predicted"/>
<evidence type="ECO:0000313" key="2">
    <source>
        <dbReference type="EMBL" id="PHT36103.1"/>
    </source>
</evidence>
<evidence type="ECO:0000256" key="1">
    <source>
        <dbReference type="SAM" id="Phobius"/>
    </source>
</evidence>
<reference evidence="3" key="2">
    <citation type="journal article" date="2017" name="J. Anim. Genet.">
        <title>Multiple reference genome sequences of hot pepper reveal the massive evolution of plant disease resistance genes by retroduplication.</title>
        <authorList>
            <person name="Kim S."/>
            <person name="Park J."/>
            <person name="Yeom S.-I."/>
            <person name="Kim Y.-M."/>
            <person name="Seo E."/>
            <person name="Kim K.-T."/>
            <person name="Kim M.-S."/>
            <person name="Lee J.M."/>
            <person name="Cheong K."/>
            <person name="Shin H.-S."/>
            <person name="Kim S.-B."/>
            <person name="Han K."/>
            <person name="Lee J."/>
            <person name="Park M."/>
            <person name="Lee H.-A."/>
            <person name="Lee H.-Y."/>
            <person name="Lee Y."/>
            <person name="Oh S."/>
            <person name="Lee J.H."/>
            <person name="Choi E."/>
            <person name="Choi E."/>
            <person name="Lee S.E."/>
            <person name="Jeon J."/>
            <person name="Kim H."/>
            <person name="Choi G."/>
            <person name="Song H."/>
            <person name="Lee J."/>
            <person name="Lee S.-C."/>
            <person name="Kwon J.-K."/>
            <person name="Lee H.-Y."/>
            <person name="Koo N."/>
            <person name="Hong Y."/>
            <person name="Kim R.W."/>
            <person name="Kang W.-H."/>
            <person name="Huh J.H."/>
            <person name="Kang B.-C."/>
            <person name="Yang T.-J."/>
            <person name="Lee Y.-H."/>
            <person name="Bennetzen J.L."/>
            <person name="Choi D."/>
        </authorList>
    </citation>
    <scope>NUCLEOTIDE SEQUENCE [LARGE SCALE GENOMIC DNA]</scope>
    <source>
        <strain evidence="3">cv. PBC81</strain>
    </source>
</reference>
<evidence type="ECO:0000313" key="3">
    <source>
        <dbReference type="Proteomes" id="UP000224567"/>
    </source>
</evidence>
<dbReference type="SUPFAM" id="SSF55186">
    <property type="entry name" value="ThrRS/AlaRS common domain"/>
    <property type="match status" value="1"/>
</dbReference>
<dbReference type="STRING" id="33114.A0A2G2VT30"/>
<accession>A0A2G2VT30</accession>
<keyword evidence="1" id="KW-1133">Transmembrane helix</keyword>
<reference evidence="2 3" key="1">
    <citation type="journal article" date="2017" name="Genome Biol.">
        <title>New reference genome sequences of hot pepper reveal the massive evolution of plant disease-resistance genes by retroduplication.</title>
        <authorList>
            <person name="Kim S."/>
            <person name="Park J."/>
            <person name="Yeom S.I."/>
            <person name="Kim Y.M."/>
            <person name="Seo E."/>
            <person name="Kim K.T."/>
            <person name="Kim M.S."/>
            <person name="Lee J.M."/>
            <person name="Cheong K."/>
            <person name="Shin H.S."/>
            <person name="Kim S.B."/>
            <person name="Han K."/>
            <person name="Lee J."/>
            <person name="Park M."/>
            <person name="Lee H.A."/>
            <person name="Lee H.Y."/>
            <person name="Lee Y."/>
            <person name="Oh S."/>
            <person name="Lee J.H."/>
            <person name="Choi E."/>
            <person name="Choi E."/>
            <person name="Lee S.E."/>
            <person name="Jeon J."/>
            <person name="Kim H."/>
            <person name="Choi G."/>
            <person name="Song H."/>
            <person name="Lee J."/>
            <person name="Lee S.C."/>
            <person name="Kwon J.K."/>
            <person name="Lee H.Y."/>
            <person name="Koo N."/>
            <person name="Hong Y."/>
            <person name="Kim R.W."/>
            <person name="Kang W.H."/>
            <person name="Huh J.H."/>
            <person name="Kang B.C."/>
            <person name="Yang T.J."/>
            <person name="Lee Y.H."/>
            <person name="Bennetzen J.L."/>
            <person name="Choi D."/>
        </authorList>
    </citation>
    <scope>NUCLEOTIDE SEQUENCE [LARGE SCALE GENOMIC DNA]</scope>
    <source>
        <strain evidence="3">cv. PBC81</strain>
    </source>
</reference>
<dbReference type="InterPro" id="IPR018162">
    <property type="entry name" value="Ala-tRNA-ligase_IIc_anticod-bd"/>
</dbReference>
<dbReference type="EMBL" id="MLFT02000010">
    <property type="protein sequence ID" value="PHT36103.1"/>
    <property type="molecule type" value="Genomic_DNA"/>
</dbReference>
<dbReference type="GO" id="GO:0006419">
    <property type="term" value="P:alanyl-tRNA aminoacylation"/>
    <property type="evidence" value="ECO:0007669"/>
    <property type="project" value="InterPro"/>
</dbReference>
<dbReference type="GO" id="GO:0005829">
    <property type="term" value="C:cytosol"/>
    <property type="evidence" value="ECO:0007669"/>
    <property type="project" value="TreeGrafter"/>
</dbReference>
<dbReference type="InterPro" id="IPR050058">
    <property type="entry name" value="Ala-tRNA_ligase"/>
</dbReference>
<gene>
    <name evidence="2" type="ORF">CQW23_23803</name>
</gene>
<dbReference type="PANTHER" id="PTHR11777:SF9">
    <property type="entry name" value="ALANINE--TRNA LIGASE, CYTOPLASMIC"/>
    <property type="match status" value="1"/>
</dbReference>
<keyword evidence="1" id="KW-0472">Membrane</keyword>
<comment type="caution">
    <text evidence="2">The sequence shown here is derived from an EMBL/GenBank/DDBJ whole genome shotgun (WGS) entry which is preliminary data.</text>
</comment>
<dbReference type="PANTHER" id="PTHR11777">
    <property type="entry name" value="ALANYL-TRNA SYNTHETASE"/>
    <property type="match status" value="1"/>
</dbReference>
<feature type="transmembrane region" description="Helical" evidence="1">
    <location>
        <begin position="49"/>
        <end position="75"/>
    </location>
</feature>
<protein>
    <submittedName>
        <fullName evidence="2">Uncharacterized protein</fullName>
    </submittedName>
</protein>
<dbReference type="InterPro" id="IPR018163">
    <property type="entry name" value="Thr/Ala-tRNA-synth_IIc_edit"/>
</dbReference>
<dbReference type="Proteomes" id="UP000224567">
    <property type="component" value="Unassembled WGS sequence"/>
</dbReference>
<keyword evidence="1" id="KW-0812">Transmembrane</keyword>
<dbReference type="GO" id="GO:0005524">
    <property type="term" value="F:ATP binding"/>
    <property type="evidence" value="ECO:0007669"/>
    <property type="project" value="InterPro"/>
</dbReference>
<dbReference type="Gene3D" id="3.30.980.10">
    <property type="entry name" value="Threonyl-trna Synthetase, Chain A, domain 2"/>
    <property type="match status" value="1"/>
</dbReference>
<dbReference type="GO" id="GO:0004813">
    <property type="term" value="F:alanine-tRNA ligase activity"/>
    <property type="evidence" value="ECO:0007669"/>
    <property type="project" value="InterPro"/>
</dbReference>
<dbReference type="OrthoDB" id="2423964at2759"/>
<sequence>MLEQHEEVELGEMELEIRGGKVNPMISSPDSTCWQIEQAWEPDMFSFDFFYFLLLLWRTLLFRVTLVVLQLLLIINMIIKNLTSGVIGPCGSCSELYYDFHPERGTSNVVKKAVELENVSYALADDSTKTKLKIIRDHMRAGVYLISDGVNPQIFEGDMWYVALLEGFSEQAVQSALKRVIGQETSKVVSMVASDRLIFDFNFHRPVLDKELVEIEGLINQMISDGIILETKVMSLTDAKRVGEIAMFGEK</sequence>
<dbReference type="AlphaFoldDB" id="A0A2G2VT30"/>
<dbReference type="SUPFAM" id="SSF101353">
    <property type="entry name" value="Putative anticodon-binding domain of alanyl-tRNA synthetase (AlaRS)"/>
    <property type="match status" value="1"/>
</dbReference>
<name>A0A2G2VT30_CAPBA</name>
<organism evidence="2 3">
    <name type="scientific">Capsicum baccatum</name>
    <name type="common">Peruvian pepper</name>
    <dbReference type="NCBI Taxonomy" id="33114"/>
    <lineage>
        <taxon>Eukaryota</taxon>
        <taxon>Viridiplantae</taxon>
        <taxon>Streptophyta</taxon>
        <taxon>Embryophyta</taxon>
        <taxon>Tracheophyta</taxon>
        <taxon>Spermatophyta</taxon>
        <taxon>Magnoliopsida</taxon>
        <taxon>eudicotyledons</taxon>
        <taxon>Gunneridae</taxon>
        <taxon>Pentapetalae</taxon>
        <taxon>asterids</taxon>
        <taxon>lamiids</taxon>
        <taxon>Solanales</taxon>
        <taxon>Solanaceae</taxon>
        <taxon>Solanoideae</taxon>
        <taxon>Capsiceae</taxon>
        <taxon>Capsicum</taxon>
    </lineage>
</organism>
<dbReference type="GO" id="GO:0002161">
    <property type="term" value="F:aminoacyl-tRNA deacylase activity"/>
    <property type="evidence" value="ECO:0007669"/>
    <property type="project" value="TreeGrafter"/>
</dbReference>